<evidence type="ECO:0000259" key="8">
    <source>
        <dbReference type="Pfam" id="PF16347"/>
    </source>
</evidence>
<protein>
    <submittedName>
        <fullName evidence="9">Sulfatase</fullName>
    </submittedName>
</protein>
<feature type="signal peptide" evidence="6">
    <location>
        <begin position="1"/>
        <end position="27"/>
    </location>
</feature>
<evidence type="ECO:0000313" key="10">
    <source>
        <dbReference type="Proteomes" id="UP001058860"/>
    </source>
</evidence>
<name>A0ABY5PAP2_9ACTN</name>
<dbReference type="InterPro" id="IPR012251">
    <property type="entry name" value="GlcNAc_6-SO4ase"/>
</dbReference>
<accession>A0ABY5PAP2</accession>
<evidence type="ECO:0000313" key="9">
    <source>
        <dbReference type="EMBL" id="UUY01753.1"/>
    </source>
</evidence>
<feature type="chain" id="PRO_5046211069" evidence="6">
    <location>
        <begin position="28"/>
        <end position="518"/>
    </location>
</feature>
<keyword evidence="3" id="KW-0378">Hydrolase</keyword>
<keyword evidence="10" id="KW-1185">Reference proteome</keyword>
<dbReference type="RefSeq" id="WP_353862302.1">
    <property type="nucleotide sequence ID" value="NZ_CP088295.1"/>
</dbReference>
<keyword evidence="2 6" id="KW-0732">Signal</keyword>
<sequence length="518" mass="55806">MRLRPLTRWLVAIAAIIAAPTIPVALSADSSPTSSSETPPAGKPNIVMLMTDDQTLEMMRYLPKTQAAIGDRGITFSRSYASYPVCCPSRSTYLTGRYAHNHKVLSNQPPNGGYAALNGNDTLPVWLKNAGYTTTHIGKYLNGYGLPDKKEIPPGWTDWHGAIDPSTYWFWGFQLNNNGKVTRYGTPGDEDPALYQTDVYSTIATTAIARNAKAGKPFFLSVAFGPSHGEIPYPGVKDAGGGEPVFVAPRSAPRHRGDLAGTKAPRTDAFNEADVSDKPAWLQKSYGSMDEKTVTALDIEYAARAESLLAVDEAVEQITDQLEESGVADNTLVVFTSDNGFMQGEHRIPGGKYVVYEPSTRVPLLMRGPGITRGSISDELVANVDLAPTIAAAAGGLKPSSFEFDGRSLLPFASDPAKTSDRPILLETTGSSSDAVDGQATKRQRLEAEGPSPYRAIRVGAWKYVEYTTGERELYDLQADPQETTSLHADPKYAEVVADLSKRLAALQQCTGASCQTG</sequence>
<reference evidence="10" key="1">
    <citation type="submission" date="2021-11" db="EMBL/GenBank/DDBJ databases">
        <title>Cultivation dependent microbiological survey of springs from the worlds oldest radium mine currently devoted to the extraction of radon-saturated water.</title>
        <authorList>
            <person name="Kapinusova G."/>
            <person name="Smrhova T."/>
            <person name="Strejcek M."/>
            <person name="Suman J."/>
            <person name="Jani K."/>
            <person name="Pajer P."/>
            <person name="Uhlik O."/>
        </authorList>
    </citation>
    <scope>NUCLEOTIDE SEQUENCE [LARGE SCALE GENOMIC DNA]</scope>
    <source>
        <strain evidence="10">J379</strain>
    </source>
</reference>
<feature type="domain" description="N-sulphoglucosamine sulphohydrolase C-terminal" evidence="8">
    <location>
        <begin position="453"/>
        <end position="509"/>
    </location>
</feature>
<dbReference type="CDD" id="cd16147">
    <property type="entry name" value="G6S"/>
    <property type="match status" value="1"/>
</dbReference>
<dbReference type="PROSITE" id="PS00149">
    <property type="entry name" value="SULFATASE_2"/>
    <property type="match status" value="1"/>
</dbReference>
<gene>
    <name evidence="9" type="ORF">LRS13_13575</name>
</gene>
<dbReference type="SUPFAM" id="SSF53649">
    <property type="entry name" value="Alkaline phosphatase-like"/>
    <property type="match status" value="1"/>
</dbReference>
<dbReference type="Gene3D" id="3.40.720.10">
    <property type="entry name" value="Alkaline Phosphatase, subunit A"/>
    <property type="match status" value="1"/>
</dbReference>
<dbReference type="InterPro" id="IPR032506">
    <property type="entry name" value="SGSH_C"/>
</dbReference>
<dbReference type="InterPro" id="IPR017850">
    <property type="entry name" value="Alkaline_phosphatase_core_sf"/>
</dbReference>
<evidence type="ECO:0000259" key="7">
    <source>
        <dbReference type="Pfam" id="PF00884"/>
    </source>
</evidence>
<dbReference type="PIRSF" id="PIRSF036666">
    <property type="entry name" value="G6S"/>
    <property type="match status" value="1"/>
</dbReference>
<dbReference type="EMBL" id="CP088295">
    <property type="protein sequence ID" value="UUY01753.1"/>
    <property type="molecule type" value="Genomic_DNA"/>
</dbReference>
<dbReference type="PANTHER" id="PTHR43108:SF8">
    <property type="entry name" value="SD21168P"/>
    <property type="match status" value="1"/>
</dbReference>
<evidence type="ECO:0000256" key="5">
    <source>
        <dbReference type="SAM" id="MobiDB-lite"/>
    </source>
</evidence>
<evidence type="ECO:0000256" key="6">
    <source>
        <dbReference type="SAM" id="SignalP"/>
    </source>
</evidence>
<evidence type="ECO:0000256" key="1">
    <source>
        <dbReference type="ARBA" id="ARBA00008779"/>
    </source>
</evidence>
<dbReference type="InterPro" id="IPR000917">
    <property type="entry name" value="Sulfatase_N"/>
</dbReference>
<comment type="similarity">
    <text evidence="1">Belongs to the sulfatase family.</text>
</comment>
<feature type="region of interest" description="Disordered" evidence="5">
    <location>
        <begin position="428"/>
        <end position="449"/>
    </location>
</feature>
<keyword evidence="4" id="KW-0325">Glycoprotein</keyword>
<dbReference type="Pfam" id="PF00884">
    <property type="entry name" value="Sulfatase"/>
    <property type="match status" value="1"/>
</dbReference>
<dbReference type="InterPro" id="IPR024607">
    <property type="entry name" value="Sulfatase_CS"/>
</dbReference>
<proteinExistence type="inferred from homology"/>
<dbReference type="Pfam" id="PF16347">
    <property type="entry name" value="SGSH_C"/>
    <property type="match status" value="1"/>
</dbReference>
<dbReference type="Proteomes" id="UP001058860">
    <property type="component" value="Chromosome"/>
</dbReference>
<dbReference type="PANTHER" id="PTHR43108">
    <property type="entry name" value="N-ACETYLGLUCOSAMINE-6-SULFATASE FAMILY MEMBER"/>
    <property type="match status" value="1"/>
</dbReference>
<evidence type="ECO:0000256" key="2">
    <source>
        <dbReference type="ARBA" id="ARBA00022729"/>
    </source>
</evidence>
<feature type="domain" description="Sulfatase N-terminal" evidence="7">
    <location>
        <begin position="44"/>
        <end position="395"/>
    </location>
</feature>
<evidence type="ECO:0000256" key="3">
    <source>
        <dbReference type="ARBA" id="ARBA00022801"/>
    </source>
</evidence>
<organism evidence="9 10">
    <name type="scientific">Svornostia abyssi</name>
    <dbReference type="NCBI Taxonomy" id="2898438"/>
    <lineage>
        <taxon>Bacteria</taxon>
        <taxon>Bacillati</taxon>
        <taxon>Actinomycetota</taxon>
        <taxon>Thermoleophilia</taxon>
        <taxon>Solirubrobacterales</taxon>
        <taxon>Baekduiaceae</taxon>
        <taxon>Svornostia</taxon>
    </lineage>
</organism>
<evidence type="ECO:0000256" key="4">
    <source>
        <dbReference type="ARBA" id="ARBA00023180"/>
    </source>
</evidence>